<protein>
    <submittedName>
        <fullName evidence="2">Uncharacterized protein</fullName>
    </submittedName>
</protein>
<evidence type="ECO:0000313" key="2">
    <source>
        <dbReference type="EMBL" id="KAF9612346.1"/>
    </source>
</evidence>
<dbReference type="Proteomes" id="UP000631114">
    <property type="component" value="Unassembled WGS sequence"/>
</dbReference>
<reference evidence="2 3" key="1">
    <citation type="submission" date="2020-10" db="EMBL/GenBank/DDBJ databases">
        <title>The Coptis chinensis genome and diversification of protoberbering-type alkaloids.</title>
        <authorList>
            <person name="Wang B."/>
            <person name="Shu S."/>
            <person name="Song C."/>
            <person name="Liu Y."/>
        </authorList>
    </citation>
    <scope>NUCLEOTIDE SEQUENCE [LARGE SCALE GENOMIC DNA]</scope>
    <source>
        <strain evidence="2">HL-2020</strain>
        <tissue evidence="2">Leaf</tissue>
    </source>
</reference>
<evidence type="ECO:0000256" key="1">
    <source>
        <dbReference type="SAM" id="MobiDB-lite"/>
    </source>
</evidence>
<sequence length="74" mass="8274">MFKPRFSPCFGDNYCGRTKHSRPVYSSTLDDGTDPSDSEDDKHDGESSNEETGAEFMGKKSLGFERYVEVHGTC</sequence>
<dbReference type="AlphaFoldDB" id="A0A835I6W8"/>
<gene>
    <name evidence="2" type="ORF">IFM89_039064</name>
</gene>
<comment type="caution">
    <text evidence="2">The sequence shown here is derived from an EMBL/GenBank/DDBJ whole genome shotgun (WGS) entry which is preliminary data.</text>
</comment>
<name>A0A835I6W8_9MAGN</name>
<feature type="region of interest" description="Disordered" evidence="1">
    <location>
        <begin position="17"/>
        <end position="58"/>
    </location>
</feature>
<accession>A0A835I6W8</accession>
<organism evidence="2 3">
    <name type="scientific">Coptis chinensis</name>
    <dbReference type="NCBI Taxonomy" id="261450"/>
    <lineage>
        <taxon>Eukaryota</taxon>
        <taxon>Viridiplantae</taxon>
        <taxon>Streptophyta</taxon>
        <taxon>Embryophyta</taxon>
        <taxon>Tracheophyta</taxon>
        <taxon>Spermatophyta</taxon>
        <taxon>Magnoliopsida</taxon>
        <taxon>Ranunculales</taxon>
        <taxon>Ranunculaceae</taxon>
        <taxon>Coptidoideae</taxon>
        <taxon>Coptis</taxon>
    </lineage>
</organism>
<evidence type="ECO:0000313" key="3">
    <source>
        <dbReference type="Proteomes" id="UP000631114"/>
    </source>
</evidence>
<keyword evidence="3" id="KW-1185">Reference proteome</keyword>
<proteinExistence type="predicted"/>
<dbReference type="EMBL" id="JADFTS010000004">
    <property type="protein sequence ID" value="KAF9612346.1"/>
    <property type="molecule type" value="Genomic_DNA"/>
</dbReference>